<dbReference type="GO" id="GO:0016987">
    <property type="term" value="F:sigma factor activity"/>
    <property type="evidence" value="ECO:0007669"/>
    <property type="project" value="UniProtKB-KW"/>
</dbReference>
<evidence type="ECO:0000256" key="4">
    <source>
        <dbReference type="ARBA" id="ARBA00023125"/>
    </source>
</evidence>
<evidence type="ECO:0000259" key="8">
    <source>
        <dbReference type="Pfam" id="PF08281"/>
    </source>
</evidence>
<evidence type="ECO:0000256" key="2">
    <source>
        <dbReference type="ARBA" id="ARBA00023015"/>
    </source>
</evidence>
<feature type="domain" description="RNA polymerase sigma-70 region 2" evidence="7">
    <location>
        <begin position="12"/>
        <end position="78"/>
    </location>
</feature>
<accession>A0A1H9T785</accession>
<dbReference type="InterPro" id="IPR007627">
    <property type="entry name" value="RNA_pol_sigma70_r2"/>
</dbReference>
<gene>
    <name evidence="9" type="ORF">SAMN05661109_01342</name>
</gene>
<dbReference type="AlphaFoldDB" id="A0A1H9T785"/>
<dbReference type="InterPro" id="IPR013249">
    <property type="entry name" value="RNA_pol_sigma70_r4_t2"/>
</dbReference>
<evidence type="ECO:0000256" key="5">
    <source>
        <dbReference type="ARBA" id="ARBA00023163"/>
    </source>
</evidence>
<dbReference type="PANTHER" id="PTHR43133">
    <property type="entry name" value="RNA POLYMERASE ECF-TYPE SIGMA FACTO"/>
    <property type="match status" value="1"/>
</dbReference>
<keyword evidence="4" id="KW-0238">DNA-binding</keyword>
<dbReference type="Pfam" id="PF08281">
    <property type="entry name" value="Sigma70_r4_2"/>
    <property type="match status" value="1"/>
</dbReference>
<dbReference type="InterPro" id="IPR036388">
    <property type="entry name" value="WH-like_DNA-bd_sf"/>
</dbReference>
<sequence length="162" mass="18433">MPREDNQRARRLVDKYADMILRLGVSYLGNRADAEDITQETLLALLHTSTVFRSPEHEKAWVLRTAINRCKDQLKSAAHRLHADSDPHEHPSTHTHPESAPVTEAVQQLPEDQRIAIHLFYYEGYSAAEIADLTDSTPDAIYQRLRRARRALAATLQGVHYA</sequence>
<dbReference type="InterPro" id="IPR013325">
    <property type="entry name" value="RNA_pol_sigma_r2"/>
</dbReference>
<comment type="similarity">
    <text evidence="1">Belongs to the sigma-70 factor family. ECF subfamily.</text>
</comment>
<evidence type="ECO:0000256" key="1">
    <source>
        <dbReference type="ARBA" id="ARBA00010641"/>
    </source>
</evidence>
<evidence type="ECO:0000313" key="10">
    <source>
        <dbReference type="Proteomes" id="UP000198929"/>
    </source>
</evidence>
<dbReference type="InterPro" id="IPR013324">
    <property type="entry name" value="RNA_pol_sigma_r3/r4-like"/>
</dbReference>
<evidence type="ECO:0000256" key="3">
    <source>
        <dbReference type="ARBA" id="ARBA00023082"/>
    </source>
</evidence>
<keyword evidence="5" id="KW-0804">Transcription</keyword>
<feature type="region of interest" description="Disordered" evidence="6">
    <location>
        <begin position="77"/>
        <end position="101"/>
    </location>
</feature>
<evidence type="ECO:0000313" key="9">
    <source>
        <dbReference type="EMBL" id="SER93008.1"/>
    </source>
</evidence>
<dbReference type="InterPro" id="IPR039425">
    <property type="entry name" value="RNA_pol_sigma-70-like"/>
</dbReference>
<keyword evidence="3" id="KW-0731">Sigma factor</keyword>
<reference evidence="10" key="1">
    <citation type="submission" date="2016-10" db="EMBL/GenBank/DDBJ databases">
        <authorList>
            <person name="Varghese N."/>
            <person name="Submissions S."/>
        </authorList>
    </citation>
    <scope>NUCLEOTIDE SEQUENCE [LARGE SCALE GENOMIC DNA]</scope>
    <source>
        <strain evidence="10">DSM 20524</strain>
    </source>
</reference>
<proteinExistence type="inferred from homology"/>
<feature type="domain" description="RNA polymerase sigma factor 70 region 4 type 2" evidence="8">
    <location>
        <begin position="102"/>
        <end position="152"/>
    </location>
</feature>
<dbReference type="SUPFAM" id="SSF88946">
    <property type="entry name" value="Sigma2 domain of RNA polymerase sigma factors"/>
    <property type="match status" value="1"/>
</dbReference>
<protein>
    <submittedName>
        <fullName evidence="9">RNA polymerase sigma-70 factor, ECF subfamily</fullName>
    </submittedName>
</protein>
<evidence type="ECO:0000259" key="7">
    <source>
        <dbReference type="Pfam" id="PF04542"/>
    </source>
</evidence>
<dbReference type="Proteomes" id="UP000198929">
    <property type="component" value="Unassembled WGS sequence"/>
</dbReference>
<keyword evidence="10" id="KW-1185">Reference proteome</keyword>
<dbReference type="GO" id="GO:0006352">
    <property type="term" value="P:DNA-templated transcription initiation"/>
    <property type="evidence" value="ECO:0007669"/>
    <property type="project" value="InterPro"/>
</dbReference>
<name>A0A1H9T785_9CORY</name>
<dbReference type="Pfam" id="PF04542">
    <property type="entry name" value="Sigma70_r2"/>
    <property type="match status" value="1"/>
</dbReference>
<dbReference type="Gene3D" id="1.10.1740.10">
    <property type="match status" value="1"/>
</dbReference>
<dbReference type="Gene3D" id="1.10.10.10">
    <property type="entry name" value="Winged helix-like DNA-binding domain superfamily/Winged helix DNA-binding domain"/>
    <property type="match status" value="1"/>
</dbReference>
<dbReference type="EMBL" id="FOGQ01000005">
    <property type="protein sequence ID" value="SER93008.1"/>
    <property type="molecule type" value="Genomic_DNA"/>
</dbReference>
<dbReference type="RefSeq" id="WP_092258071.1">
    <property type="nucleotide sequence ID" value="NZ_CP047199.1"/>
</dbReference>
<dbReference type="PANTHER" id="PTHR43133:SF8">
    <property type="entry name" value="RNA POLYMERASE SIGMA FACTOR HI_1459-RELATED"/>
    <property type="match status" value="1"/>
</dbReference>
<keyword evidence="2" id="KW-0805">Transcription regulation</keyword>
<feature type="compositionally biased region" description="Basic and acidic residues" evidence="6">
    <location>
        <begin position="81"/>
        <end position="97"/>
    </location>
</feature>
<organism evidence="9 10">
    <name type="scientific">Corynebacterium cystitidis DSM 20524</name>
    <dbReference type="NCBI Taxonomy" id="1121357"/>
    <lineage>
        <taxon>Bacteria</taxon>
        <taxon>Bacillati</taxon>
        <taxon>Actinomycetota</taxon>
        <taxon>Actinomycetes</taxon>
        <taxon>Mycobacteriales</taxon>
        <taxon>Corynebacteriaceae</taxon>
        <taxon>Corynebacterium</taxon>
    </lineage>
</organism>
<dbReference type="STRING" id="1121357.SAMN05661109_01342"/>
<dbReference type="GO" id="GO:0003677">
    <property type="term" value="F:DNA binding"/>
    <property type="evidence" value="ECO:0007669"/>
    <property type="project" value="UniProtKB-KW"/>
</dbReference>
<dbReference type="SUPFAM" id="SSF88659">
    <property type="entry name" value="Sigma3 and sigma4 domains of RNA polymerase sigma factors"/>
    <property type="match status" value="1"/>
</dbReference>
<evidence type="ECO:0000256" key="6">
    <source>
        <dbReference type="SAM" id="MobiDB-lite"/>
    </source>
</evidence>
<dbReference type="NCBIfam" id="TIGR02937">
    <property type="entry name" value="sigma70-ECF"/>
    <property type="match status" value="1"/>
</dbReference>
<dbReference type="InterPro" id="IPR014284">
    <property type="entry name" value="RNA_pol_sigma-70_dom"/>
</dbReference>